<sequence>MTLNALRALEPDFWRAPSARNTQPWTLRYRRRFVEVGWDPSRALPATDPAGRDLRLSLGAFVETCLIVSTDAGMNVRFVQDHDESAYRIGYLVAAEGPYATPFTTQDVRDRRTGRVPYQPGRLDA</sequence>
<reference evidence="2" key="1">
    <citation type="journal article" date="2019" name="Int. J. Syst. Evol. Microbiol.">
        <title>The Global Catalogue of Microorganisms (GCM) 10K type strain sequencing project: providing services to taxonomists for standard genome sequencing and annotation.</title>
        <authorList>
            <consortium name="The Broad Institute Genomics Platform"/>
            <consortium name="The Broad Institute Genome Sequencing Center for Infectious Disease"/>
            <person name="Wu L."/>
            <person name="Ma J."/>
        </authorList>
    </citation>
    <scope>NUCLEOTIDE SEQUENCE [LARGE SCALE GENOMIC DNA]</scope>
    <source>
        <strain evidence="2">JCM 31696</strain>
    </source>
</reference>
<evidence type="ECO:0008006" key="3">
    <source>
        <dbReference type="Google" id="ProtNLM"/>
    </source>
</evidence>
<gene>
    <name evidence="1" type="ORF">ACFQ07_11980</name>
</gene>
<dbReference type="Proteomes" id="UP001597083">
    <property type="component" value="Unassembled WGS sequence"/>
</dbReference>
<dbReference type="EMBL" id="JBHTIR010001766">
    <property type="protein sequence ID" value="MFD0852947.1"/>
    <property type="molecule type" value="Genomic_DNA"/>
</dbReference>
<keyword evidence="2" id="KW-1185">Reference proteome</keyword>
<name>A0ABW3CHB9_9ACTN</name>
<organism evidence="1 2">
    <name type="scientific">Actinomadura adrarensis</name>
    <dbReference type="NCBI Taxonomy" id="1819600"/>
    <lineage>
        <taxon>Bacteria</taxon>
        <taxon>Bacillati</taxon>
        <taxon>Actinomycetota</taxon>
        <taxon>Actinomycetes</taxon>
        <taxon>Streptosporangiales</taxon>
        <taxon>Thermomonosporaceae</taxon>
        <taxon>Actinomadura</taxon>
    </lineage>
</organism>
<protein>
    <recommendedName>
        <fullName evidence="3">Nitroreductase</fullName>
    </recommendedName>
</protein>
<evidence type="ECO:0000313" key="1">
    <source>
        <dbReference type="EMBL" id="MFD0852947.1"/>
    </source>
</evidence>
<proteinExistence type="predicted"/>
<accession>A0ABW3CHB9</accession>
<evidence type="ECO:0000313" key="2">
    <source>
        <dbReference type="Proteomes" id="UP001597083"/>
    </source>
</evidence>
<comment type="caution">
    <text evidence="1">The sequence shown here is derived from an EMBL/GenBank/DDBJ whole genome shotgun (WGS) entry which is preliminary data.</text>
</comment>
<feature type="non-terminal residue" evidence="1">
    <location>
        <position position="125"/>
    </location>
</feature>